<feature type="transmembrane region" description="Helical" evidence="6">
    <location>
        <begin position="168"/>
        <end position="188"/>
    </location>
</feature>
<evidence type="ECO:0000256" key="1">
    <source>
        <dbReference type="ARBA" id="ARBA00004141"/>
    </source>
</evidence>
<comment type="subcellular location">
    <subcellularLocation>
        <location evidence="1 6">Membrane</location>
        <topology evidence="1 6">Multi-pass membrane protein</topology>
    </subcellularLocation>
</comment>
<feature type="transmembrane region" description="Helical" evidence="6">
    <location>
        <begin position="224"/>
        <end position="244"/>
    </location>
</feature>
<comment type="similarity">
    <text evidence="2 6">Belongs to the drug/metabolite transporter (DMT) superfamily. Plant drug/metabolite exporter (P-DME) (TC 2.A.7.4) family.</text>
</comment>
<dbReference type="Proteomes" id="UP001154282">
    <property type="component" value="Unassembled WGS sequence"/>
</dbReference>
<feature type="transmembrane region" description="Helical" evidence="6">
    <location>
        <begin position="20"/>
        <end position="40"/>
    </location>
</feature>
<evidence type="ECO:0000259" key="7">
    <source>
        <dbReference type="Pfam" id="PF00892"/>
    </source>
</evidence>
<evidence type="ECO:0000313" key="8">
    <source>
        <dbReference type="EMBL" id="CAI0396115.1"/>
    </source>
</evidence>
<proteinExistence type="inferred from homology"/>
<keyword evidence="5 6" id="KW-0472">Membrane</keyword>
<feature type="transmembrane region" description="Helical" evidence="6">
    <location>
        <begin position="52"/>
        <end position="72"/>
    </location>
</feature>
<evidence type="ECO:0000256" key="3">
    <source>
        <dbReference type="ARBA" id="ARBA00022692"/>
    </source>
</evidence>
<dbReference type="InterPro" id="IPR037185">
    <property type="entry name" value="EmrE-like"/>
</dbReference>
<evidence type="ECO:0000256" key="5">
    <source>
        <dbReference type="ARBA" id="ARBA00023136"/>
    </source>
</evidence>
<feature type="transmembrane region" description="Helical" evidence="6">
    <location>
        <begin position="135"/>
        <end position="156"/>
    </location>
</feature>
<feature type="transmembrane region" description="Helical" evidence="6">
    <location>
        <begin position="103"/>
        <end position="123"/>
    </location>
</feature>
<comment type="caution">
    <text evidence="8">The sequence shown here is derived from an EMBL/GenBank/DDBJ whole genome shotgun (WGS) entry which is preliminary data.</text>
</comment>
<dbReference type="SUPFAM" id="SSF103481">
    <property type="entry name" value="Multidrug resistance efflux transporter EmrE"/>
    <property type="match status" value="2"/>
</dbReference>
<keyword evidence="3 6" id="KW-0812">Transmembrane</keyword>
<evidence type="ECO:0000256" key="4">
    <source>
        <dbReference type="ARBA" id="ARBA00022989"/>
    </source>
</evidence>
<feature type="non-terminal residue" evidence="8">
    <location>
        <position position="1"/>
    </location>
</feature>
<dbReference type="GO" id="GO:0022857">
    <property type="term" value="F:transmembrane transporter activity"/>
    <property type="evidence" value="ECO:0007669"/>
    <property type="project" value="InterPro"/>
</dbReference>
<dbReference type="AlphaFoldDB" id="A0AAV0IEV5"/>
<gene>
    <name evidence="8" type="ORF">LITE_LOCUS8983</name>
</gene>
<accession>A0AAV0IEV5</accession>
<dbReference type="GO" id="GO:0016020">
    <property type="term" value="C:membrane"/>
    <property type="evidence" value="ECO:0007669"/>
    <property type="project" value="UniProtKB-SubCell"/>
</dbReference>
<feature type="transmembrane region" description="Helical" evidence="6">
    <location>
        <begin position="200"/>
        <end position="218"/>
    </location>
</feature>
<dbReference type="EMBL" id="CAMGYJ010000003">
    <property type="protein sequence ID" value="CAI0396115.1"/>
    <property type="molecule type" value="Genomic_DNA"/>
</dbReference>
<name>A0AAV0IEV5_9ROSI</name>
<dbReference type="Pfam" id="PF00892">
    <property type="entry name" value="EamA"/>
    <property type="match status" value="1"/>
</dbReference>
<evidence type="ECO:0000256" key="6">
    <source>
        <dbReference type="RuleBase" id="RU363077"/>
    </source>
</evidence>
<evidence type="ECO:0000313" key="9">
    <source>
        <dbReference type="Proteomes" id="UP001154282"/>
    </source>
</evidence>
<keyword evidence="9" id="KW-1185">Reference proteome</keyword>
<dbReference type="InterPro" id="IPR000620">
    <property type="entry name" value="EamA_dom"/>
</dbReference>
<dbReference type="PANTHER" id="PTHR31218">
    <property type="entry name" value="WAT1-RELATED PROTEIN"/>
    <property type="match status" value="1"/>
</dbReference>
<protein>
    <recommendedName>
        <fullName evidence="6">WAT1-related protein</fullName>
    </recommendedName>
</protein>
<sequence length="322" mass="34600">CRLSLSLNLYGVAINYTTATFAAAATNAIPAITFTLAVLLRTERVSIRKVHGVAKVVGSALGVSGALVFALVKGPALVNNLQSSSANRDGGDGIKECCSKGEWVKGSLIMILANVLWSLWIIFQGRIVKQYPAKIRLTTLQCLFSCLQSAVAAIVVKRGEDSAWKLGWNIQLYSVAYCGVIVTGLTFWLQIWAIVRKGPVFTAMFTPLALLVTAVFSACVWHEVLYLGSAGGAVLLVAGLYLVLWGKNKEERQQTKLMIISEESNKEETSTTTTTTAIEGITQKEEMGVLGNGVSRHDHHIALSLPLSLIPAPLPPTITSSL</sequence>
<dbReference type="InterPro" id="IPR030184">
    <property type="entry name" value="WAT1-related"/>
</dbReference>
<keyword evidence="4 6" id="KW-1133">Transmembrane helix</keyword>
<organism evidence="8 9">
    <name type="scientific">Linum tenue</name>
    <dbReference type="NCBI Taxonomy" id="586396"/>
    <lineage>
        <taxon>Eukaryota</taxon>
        <taxon>Viridiplantae</taxon>
        <taxon>Streptophyta</taxon>
        <taxon>Embryophyta</taxon>
        <taxon>Tracheophyta</taxon>
        <taxon>Spermatophyta</taxon>
        <taxon>Magnoliopsida</taxon>
        <taxon>eudicotyledons</taxon>
        <taxon>Gunneridae</taxon>
        <taxon>Pentapetalae</taxon>
        <taxon>rosids</taxon>
        <taxon>fabids</taxon>
        <taxon>Malpighiales</taxon>
        <taxon>Linaceae</taxon>
        <taxon>Linum</taxon>
    </lineage>
</organism>
<evidence type="ECO:0000256" key="2">
    <source>
        <dbReference type="ARBA" id="ARBA00007635"/>
    </source>
</evidence>
<feature type="domain" description="EamA" evidence="7">
    <location>
        <begin position="105"/>
        <end position="244"/>
    </location>
</feature>
<reference evidence="8" key="1">
    <citation type="submission" date="2022-08" db="EMBL/GenBank/DDBJ databases">
        <authorList>
            <person name="Gutierrez-Valencia J."/>
        </authorList>
    </citation>
    <scope>NUCLEOTIDE SEQUENCE</scope>
</reference>